<feature type="region of interest" description="Disordered" evidence="1">
    <location>
        <begin position="42"/>
        <end position="63"/>
    </location>
</feature>
<protein>
    <submittedName>
        <fullName evidence="4">Uncharacterized protein</fullName>
    </submittedName>
</protein>
<dbReference type="WBParaSite" id="nRc.2.0.1.t29098-RA">
    <property type="protein sequence ID" value="nRc.2.0.1.t29098-RA"/>
    <property type="gene ID" value="nRc.2.0.1.g29098"/>
</dbReference>
<feature type="chain" id="PRO_5037594304" evidence="2">
    <location>
        <begin position="24"/>
        <end position="284"/>
    </location>
</feature>
<reference evidence="4" key="1">
    <citation type="submission" date="2022-11" db="UniProtKB">
        <authorList>
            <consortium name="WormBaseParasite"/>
        </authorList>
    </citation>
    <scope>IDENTIFICATION</scope>
</reference>
<keyword evidence="2" id="KW-0732">Signal</keyword>
<evidence type="ECO:0000256" key="1">
    <source>
        <dbReference type="SAM" id="MobiDB-lite"/>
    </source>
</evidence>
<feature type="signal peptide" evidence="2">
    <location>
        <begin position="1"/>
        <end position="23"/>
    </location>
</feature>
<evidence type="ECO:0000256" key="2">
    <source>
        <dbReference type="SAM" id="SignalP"/>
    </source>
</evidence>
<sequence>MALVNISALIIWFLIDTIDLGRCAPMIPGIFNSLSPGFGPAASTDTLQSTGNQQQRPFTNPNIPPALQTAYPLAGIGGSDPYNLPRFGGPIQGGLGLGKQLQLPFFDWSKGTNVVPTQGFESGNGFNVAGLGIQSTRGVNWSGLPFLSGLNRAMGLPSNAVQGSNDLTSLLTNSSPFSGLGGVNSSSLPVFGGSVPGGLGLGSSLSVPFFSSSKGTNIVPTEGFATGKSFNVAGIGITSSKGATWGMLPLVSNLNQALGLTPNAIFGGRRKRRHLEDFLKLSQI</sequence>
<feature type="compositionally biased region" description="Polar residues" evidence="1">
    <location>
        <begin position="43"/>
        <end position="61"/>
    </location>
</feature>
<accession>A0A915JSL4</accession>
<organism evidence="3 4">
    <name type="scientific">Romanomermis culicivorax</name>
    <name type="common">Nematode worm</name>
    <dbReference type="NCBI Taxonomy" id="13658"/>
    <lineage>
        <taxon>Eukaryota</taxon>
        <taxon>Metazoa</taxon>
        <taxon>Ecdysozoa</taxon>
        <taxon>Nematoda</taxon>
        <taxon>Enoplea</taxon>
        <taxon>Dorylaimia</taxon>
        <taxon>Mermithida</taxon>
        <taxon>Mermithoidea</taxon>
        <taxon>Mermithidae</taxon>
        <taxon>Romanomermis</taxon>
    </lineage>
</organism>
<keyword evidence="3" id="KW-1185">Reference proteome</keyword>
<dbReference type="Proteomes" id="UP000887565">
    <property type="component" value="Unplaced"/>
</dbReference>
<evidence type="ECO:0000313" key="3">
    <source>
        <dbReference type="Proteomes" id="UP000887565"/>
    </source>
</evidence>
<evidence type="ECO:0000313" key="4">
    <source>
        <dbReference type="WBParaSite" id="nRc.2.0.1.t29098-RA"/>
    </source>
</evidence>
<proteinExistence type="predicted"/>
<dbReference type="AlphaFoldDB" id="A0A915JSL4"/>
<name>A0A915JSL4_ROMCU</name>